<keyword evidence="7" id="KW-0418">Kinase</keyword>
<dbReference type="InterPro" id="IPR003661">
    <property type="entry name" value="HisK_dim/P_dom"/>
</dbReference>
<dbReference type="Pfam" id="PF02518">
    <property type="entry name" value="HATPase_c"/>
    <property type="match status" value="1"/>
</dbReference>
<name>A0A2Z2KHA0_9BACL</name>
<dbReference type="InterPro" id="IPR050351">
    <property type="entry name" value="BphY/WalK/GraS-like"/>
</dbReference>
<dbReference type="PROSITE" id="PS50109">
    <property type="entry name" value="HIS_KIN"/>
    <property type="match status" value="1"/>
</dbReference>
<dbReference type="RefSeq" id="WP_087916548.1">
    <property type="nucleotide sequence ID" value="NZ_CP021780.1"/>
</dbReference>
<comment type="subcellular location">
    <subcellularLocation>
        <location evidence="2">Membrane</location>
    </subcellularLocation>
</comment>
<evidence type="ECO:0000256" key="8">
    <source>
        <dbReference type="ARBA" id="ARBA00022840"/>
    </source>
</evidence>
<keyword evidence="11" id="KW-0472">Membrane</keyword>
<keyword evidence="14" id="KW-1185">Reference proteome</keyword>
<protein>
    <recommendedName>
        <fullName evidence="3">histidine kinase</fullName>
        <ecNumber evidence="3">2.7.13.3</ecNumber>
    </recommendedName>
</protein>
<evidence type="ECO:0000256" key="1">
    <source>
        <dbReference type="ARBA" id="ARBA00000085"/>
    </source>
</evidence>
<proteinExistence type="predicted"/>
<evidence type="ECO:0000256" key="2">
    <source>
        <dbReference type="ARBA" id="ARBA00004370"/>
    </source>
</evidence>
<dbReference type="Proteomes" id="UP000249890">
    <property type="component" value="Chromosome"/>
</dbReference>
<dbReference type="SUPFAM" id="SSF55874">
    <property type="entry name" value="ATPase domain of HSP90 chaperone/DNA topoisomerase II/histidine kinase"/>
    <property type="match status" value="1"/>
</dbReference>
<dbReference type="KEGG" id="pdh:B9T62_18235"/>
<dbReference type="GO" id="GO:0030295">
    <property type="term" value="F:protein kinase activator activity"/>
    <property type="evidence" value="ECO:0007669"/>
    <property type="project" value="TreeGrafter"/>
</dbReference>
<evidence type="ECO:0000259" key="12">
    <source>
        <dbReference type="PROSITE" id="PS50109"/>
    </source>
</evidence>
<dbReference type="CDD" id="cd00082">
    <property type="entry name" value="HisKA"/>
    <property type="match status" value="1"/>
</dbReference>
<dbReference type="SUPFAM" id="SSF47384">
    <property type="entry name" value="Homodimeric domain of signal transducing histidine kinase"/>
    <property type="match status" value="1"/>
</dbReference>
<dbReference type="InterPro" id="IPR005467">
    <property type="entry name" value="His_kinase_dom"/>
</dbReference>
<keyword evidence="11" id="KW-0812">Transmembrane</keyword>
<evidence type="ECO:0000256" key="11">
    <source>
        <dbReference type="SAM" id="Phobius"/>
    </source>
</evidence>
<reference evidence="13 14" key="1">
    <citation type="submission" date="2017-06" db="EMBL/GenBank/DDBJ databases">
        <title>Complete genome sequence of Paenibacillus donghaensis KCTC 13049T isolated from East Sea sediment, South Korea.</title>
        <authorList>
            <person name="Jung B.K."/>
            <person name="Hong S.-J."/>
            <person name="Shin J.-H."/>
        </authorList>
    </citation>
    <scope>NUCLEOTIDE SEQUENCE [LARGE SCALE GENOMIC DNA]</scope>
    <source>
        <strain evidence="13 14">KCTC 13049</strain>
    </source>
</reference>
<dbReference type="OrthoDB" id="368131at2"/>
<accession>A0A2Z2KHA0</accession>
<keyword evidence="4" id="KW-0597">Phosphoprotein</keyword>
<dbReference type="SMART" id="SM00387">
    <property type="entry name" value="HATPase_c"/>
    <property type="match status" value="1"/>
</dbReference>
<dbReference type="PRINTS" id="PR00344">
    <property type="entry name" value="BCTRLSENSOR"/>
</dbReference>
<keyword evidence="6" id="KW-0547">Nucleotide-binding</keyword>
<gene>
    <name evidence="13" type="ORF">B9T62_18235</name>
</gene>
<feature type="coiled-coil region" evidence="10">
    <location>
        <begin position="235"/>
        <end position="262"/>
    </location>
</feature>
<evidence type="ECO:0000313" key="14">
    <source>
        <dbReference type="Proteomes" id="UP000249890"/>
    </source>
</evidence>
<evidence type="ECO:0000256" key="7">
    <source>
        <dbReference type="ARBA" id="ARBA00022777"/>
    </source>
</evidence>
<organism evidence="13 14">
    <name type="scientific">Paenibacillus donghaensis</name>
    <dbReference type="NCBI Taxonomy" id="414771"/>
    <lineage>
        <taxon>Bacteria</taxon>
        <taxon>Bacillati</taxon>
        <taxon>Bacillota</taxon>
        <taxon>Bacilli</taxon>
        <taxon>Bacillales</taxon>
        <taxon>Paenibacillaceae</taxon>
        <taxon>Paenibacillus</taxon>
    </lineage>
</organism>
<feature type="transmembrane region" description="Helical" evidence="11">
    <location>
        <begin position="158"/>
        <end position="180"/>
    </location>
</feature>
<dbReference type="GO" id="GO:0000155">
    <property type="term" value="F:phosphorelay sensor kinase activity"/>
    <property type="evidence" value="ECO:0007669"/>
    <property type="project" value="InterPro"/>
</dbReference>
<keyword evidence="5" id="KW-0808">Transferase</keyword>
<evidence type="ECO:0000256" key="4">
    <source>
        <dbReference type="ARBA" id="ARBA00022553"/>
    </source>
</evidence>
<dbReference type="InterPro" id="IPR004358">
    <property type="entry name" value="Sig_transdc_His_kin-like_C"/>
</dbReference>
<evidence type="ECO:0000256" key="3">
    <source>
        <dbReference type="ARBA" id="ARBA00012438"/>
    </source>
</evidence>
<dbReference type="Gene3D" id="3.30.565.10">
    <property type="entry name" value="Histidine kinase-like ATPase, C-terminal domain"/>
    <property type="match status" value="1"/>
</dbReference>
<dbReference type="GO" id="GO:0007234">
    <property type="term" value="P:osmosensory signaling via phosphorelay pathway"/>
    <property type="evidence" value="ECO:0007669"/>
    <property type="project" value="TreeGrafter"/>
</dbReference>
<sequence>MKLKQRLTWQFLLWLLLLIVMCLALLLGVQRFLILKLERGDSYDVVQAMSSIAKRITAEGDGTLRIDGADLKELNQHGYWLQVLNDNGMEAFSYQRPADMPEHYAPGELVHYLSPGAPSGYLLQTWFNPHSEGSKWTWIAGKKAGAGVYFSLMDGRQLALFGFIVAGGFAAMLLSAYWFGRRLGSPLLHMMNWIQALAGGVYAEPAGRSGRPASLRADGSIHSSFRLYHEVTAALSVLTRTLDRNQAELIQLQRNQEEWMAAVSHDLMTPLASIQGYSELLASSRYEWELGEVRTYAQTIFDKSEYLKELIEDFNLTFRLKSDGLPLKRRSCDLVELVRRAAIDAANDPRNEAYLISFDTDRGSYYCELDTRWFRRALDNLLANALKHNPKGTHIHVEVLGPVIMIRDDGDGMDPETLSRLFQRYYRGTGTQEKTEGTGLGMVIAHQLIVAHGGSIAVSSALGEGTTITVALHKQLFDET</sequence>
<dbReference type="PANTHER" id="PTHR42878:SF7">
    <property type="entry name" value="SENSOR HISTIDINE KINASE GLRK"/>
    <property type="match status" value="1"/>
</dbReference>
<dbReference type="Gene3D" id="1.10.287.130">
    <property type="match status" value="1"/>
</dbReference>
<dbReference type="GO" id="GO:0005524">
    <property type="term" value="F:ATP binding"/>
    <property type="evidence" value="ECO:0007669"/>
    <property type="project" value="UniProtKB-KW"/>
</dbReference>
<evidence type="ECO:0000256" key="9">
    <source>
        <dbReference type="ARBA" id="ARBA00023012"/>
    </source>
</evidence>
<dbReference type="GO" id="GO:0000156">
    <property type="term" value="F:phosphorelay response regulator activity"/>
    <property type="evidence" value="ECO:0007669"/>
    <property type="project" value="TreeGrafter"/>
</dbReference>
<evidence type="ECO:0000256" key="5">
    <source>
        <dbReference type="ARBA" id="ARBA00022679"/>
    </source>
</evidence>
<keyword evidence="8" id="KW-0067">ATP-binding</keyword>
<dbReference type="CDD" id="cd00075">
    <property type="entry name" value="HATPase"/>
    <property type="match status" value="1"/>
</dbReference>
<dbReference type="SMART" id="SM00388">
    <property type="entry name" value="HisKA"/>
    <property type="match status" value="1"/>
</dbReference>
<dbReference type="PANTHER" id="PTHR42878">
    <property type="entry name" value="TWO-COMPONENT HISTIDINE KINASE"/>
    <property type="match status" value="1"/>
</dbReference>
<dbReference type="InterPro" id="IPR003594">
    <property type="entry name" value="HATPase_dom"/>
</dbReference>
<comment type="catalytic activity">
    <reaction evidence="1">
        <text>ATP + protein L-histidine = ADP + protein N-phospho-L-histidine.</text>
        <dbReference type="EC" id="2.7.13.3"/>
    </reaction>
</comment>
<dbReference type="InterPro" id="IPR036890">
    <property type="entry name" value="HATPase_C_sf"/>
</dbReference>
<dbReference type="Pfam" id="PF00512">
    <property type="entry name" value="HisKA"/>
    <property type="match status" value="1"/>
</dbReference>
<feature type="domain" description="Histidine kinase" evidence="12">
    <location>
        <begin position="262"/>
        <end position="476"/>
    </location>
</feature>
<keyword evidence="11" id="KW-1133">Transmembrane helix</keyword>
<keyword evidence="9" id="KW-0902">Two-component regulatory system</keyword>
<dbReference type="AlphaFoldDB" id="A0A2Z2KHA0"/>
<evidence type="ECO:0000313" key="13">
    <source>
        <dbReference type="EMBL" id="ASA22550.1"/>
    </source>
</evidence>
<dbReference type="EC" id="2.7.13.3" evidence="3"/>
<dbReference type="InterPro" id="IPR036097">
    <property type="entry name" value="HisK_dim/P_sf"/>
</dbReference>
<feature type="transmembrane region" description="Helical" evidence="11">
    <location>
        <begin position="12"/>
        <end position="34"/>
    </location>
</feature>
<dbReference type="EMBL" id="CP021780">
    <property type="protein sequence ID" value="ASA22550.1"/>
    <property type="molecule type" value="Genomic_DNA"/>
</dbReference>
<evidence type="ECO:0000256" key="10">
    <source>
        <dbReference type="SAM" id="Coils"/>
    </source>
</evidence>
<evidence type="ECO:0000256" key="6">
    <source>
        <dbReference type="ARBA" id="ARBA00022741"/>
    </source>
</evidence>
<keyword evidence="10" id="KW-0175">Coiled coil</keyword>